<dbReference type="PANTHER" id="PTHR43845:SF1">
    <property type="entry name" value="BLR5969 PROTEIN"/>
    <property type="match status" value="1"/>
</dbReference>
<dbReference type="AlphaFoldDB" id="A0A229NTL1"/>
<proteinExistence type="predicted"/>
<accession>A0A229NTL1</accession>
<dbReference type="PANTHER" id="PTHR43845">
    <property type="entry name" value="BLR5969 PROTEIN"/>
    <property type="match status" value="1"/>
</dbReference>
<reference evidence="1 2" key="1">
    <citation type="submission" date="2017-07" db="EMBL/GenBank/DDBJ databases">
        <title>Paenibacillus herberti R33 genome sequencing and assembly.</title>
        <authorList>
            <person name="Su W."/>
        </authorList>
    </citation>
    <scope>NUCLEOTIDE SEQUENCE [LARGE SCALE GENOMIC DNA]</scope>
    <source>
        <strain evidence="1 2">R33</strain>
    </source>
</reference>
<dbReference type="EMBL" id="NMUQ01000004">
    <property type="protein sequence ID" value="OXM13241.1"/>
    <property type="molecule type" value="Genomic_DNA"/>
</dbReference>
<comment type="caution">
    <text evidence="1">The sequence shown here is derived from an EMBL/GenBank/DDBJ whole genome shotgun (WGS) entry which is preliminary data.</text>
</comment>
<evidence type="ECO:0000313" key="2">
    <source>
        <dbReference type="Proteomes" id="UP000215145"/>
    </source>
</evidence>
<gene>
    <name evidence="1" type="ORF">CGZ75_22665</name>
</gene>
<dbReference type="Gene3D" id="3.40.50.12780">
    <property type="entry name" value="N-terminal domain of ligase-like"/>
    <property type="match status" value="1"/>
</dbReference>
<dbReference type="OrthoDB" id="3981340at2"/>
<sequence>MTASILEAFYYISDNPLAERSGMRSYRTSGTSSGRRKTIYYSDQDEEHYLNIKLNVFRSILEPFGYRSAASDMGTGHAEATAAEVFRSLGMSVETLPYQLPIREHIERLQGLKPEVLYTMPSILDRILAAADHPSALGIRHVVLVGEMASPGWRLRAAERLSIPAEHIADTYGSIEIGTIAHYSAEHGRYLLAEGLFAEGVPAESLGEGLEPLSPGEQVLVLTSSIRDSFPALRYVTYDVVRGLESITVDGRLRQSFCGIVKRIGPDLKHGEKISIYDIENAVSRHLPDARIRIHVTGNALSVRVDSNLADTAMLDSIRQEIEERNPDIGGMIRSGILSGIEVTRECFDEDAQGGPIKQKKIYYHNGGATLEPE</sequence>
<protein>
    <submittedName>
        <fullName evidence="1">CoF synthetase</fullName>
    </submittedName>
</protein>
<evidence type="ECO:0000313" key="1">
    <source>
        <dbReference type="EMBL" id="OXM13241.1"/>
    </source>
</evidence>
<dbReference type="InterPro" id="IPR042099">
    <property type="entry name" value="ANL_N_sf"/>
</dbReference>
<keyword evidence="2" id="KW-1185">Reference proteome</keyword>
<name>A0A229NTL1_9BACL</name>
<organism evidence="1 2">
    <name type="scientific">Paenibacillus herberti</name>
    <dbReference type="NCBI Taxonomy" id="1619309"/>
    <lineage>
        <taxon>Bacteria</taxon>
        <taxon>Bacillati</taxon>
        <taxon>Bacillota</taxon>
        <taxon>Bacilli</taxon>
        <taxon>Bacillales</taxon>
        <taxon>Paenibacillaceae</taxon>
        <taxon>Paenibacillus</taxon>
    </lineage>
</organism>
<dbReference type="SUPFAM" id="SSF56801">
    <property type="entry name" value="Acetyl-CoA synthetase-like"/>
    <property type="match status" value="1"/>
</dbReference>
<dbReference type="Proteomes" id="UP000215145">
    <property type="component" value="Unassembled WGS sequence"/>
</dbReference>